<evidence type="ECO:0000313" key="2">
    <source>
        <dbReference type="EMBL" id="TWU38718.1"/>
    </source>
</evidence>
<dbReference type="InterPro" id="IPR036249">
    <property type="entry name" value="Thioredoxin-like_sf"/>
</dbReference>
<dbReference type="Pfam" id="PF08534">
    <property type="entry name" value="Redoxin"/>
    <property type="match status" value="1"/>
</dbReference>
<dbReference type="OrthoDB" id="288837at2"/>
<gene>
    <name evidence="2" type="primary">resA_8</name>
    <name evidence="2" type="ORF">Q31b_37960</name>
</gene>
<dbReference type="AlphaFoldDB" id="A0A5C6DPQ1"/>
<feature type="domain" description="Thioredoxin" evidence="1">
    <location>
        <begin position="44"/>
        <end position="220"/>
    </location>
</feature>
<dbReference type="InterPro" id="IPR013740">
    <property type="entry name" value="Redoxin"/>
</dbReference>
<sequence>MMVTSRICNLSDLRSYFPLPPLDKNTIRRGLRGVIFLVTCTVLVSATATAQPSKLEPTLVAGSEVNLSSVMAAEWVQGEAPTTFEPGKVYMFECWATWCGPCIALIPHVNELHEKYYDKGLRVYGMSSWEDDKGKVEKFVQKKGAGMSYPVAYTGEGSAFETEWLTAAGVKAIPYAFIVRNGKLLLSTEASRLTDSLVETLLSGDEGAKQAAAEIKAAYDARDKTESLIKELHSARRRGDVTKMAAIINELESLDPNHPQIPTLKLQLLVARKEWPAAVAALNEMPASESKNSFLMMTGMRIAMSNGHNYPTDFTKALTASYYELVKNSGQSIGPNHFACLSILHWRIGDKQTAAITADKGVEVAMNFSGASESRTGAFVRFAKSVKEGTMPKYSDLAMWQREAKEKATATETESSQDNE</sequence>
<dbReference type="GO" id="GO:0016491">
    <property type="term" value="F:oxidoreductase activity"/>
    <property type="evidence" value="ECO:0007669"/>
    <property type="project" value="InterPro"/>
</dbReference>
<keyword evidence="3" id="KW-1185">Reference proteome</keyword>
<dbReference type="PANTHER" id="PTHR42852">
    <property type="entry name" value="THIOL:DISULFIDE INTERCHANGE PROTEIN DSBE"/>
    <property type="match status" value="1"/>
</dbReference>
<dbReference type="SUPFAM" id="SSF52833">
    <property type="entry name" value="Thioredoxin-like"/>
    <property type="match status" value="1"/>
</dbReference>
<comment type="caution">
    <text evidence="2">The sequence shown here is derived from an EMBL/GenBank/DDBJ whole genome shotgun (WGS) entry which is preliminary data.</text>
</comment>
<dbReference type="Proteomes" id="UP000315471">
    <property type="component" value="Unassembled WGS sequence"/>
</dbReference>
<dbReference type="InterPro" id="IPR050553">
    <property type="entry name" value="Thioredoxin_ResA/DsbE_sf"/>
</dbReference>
<dbReference type="CDD" id="cd02966">
    <property type="entry name" value="TlpA_like_family"/>
    <property type="match status" value="1"/>
</dbReference>
<organism evidence="2 3">
    <name type="scientific">Novipirellula aureliae</name>
    <dbReference type="NCBI Taxonomy" id="2527966"/>
    <lineage>
        <taxon>Bacteria</taxon>
        <taxon>Pseudomonadati</taxon>
        <taxon>Planctomycetota</taxon>
        <taxon>Planctomycetia</taxon>
        <taxon>Pirellulales</taxon>
        <taxon>Pirellulaceae</taxon>
        <taxon>Novipirellula</taxon>
    </lineage>
</organism>
<accession>A0A5C6DPQ1</accession>
<dbReference type="InterPro" id="IPR013766">
    <property type="entry name" value="Thioredoxin_domain"/>
</dbReference>
<dbReference type="PANTHER" id="PTHR42852:SF13">
    <property type="entry name" value="PROTEIN DIPZ"/>
    <property type="match status" value="1"/>
</dbReference>
<dbReference type="Gene3D" id="3.40.30.10">
    <property type="entry name" value="Glutaredoxin"/>
    <property type="match status" value="1"/>
</dbReference>
<evidence type="ECO:0000313" key="3">
    <source>
        <dbReference type="Proteomes" id="UP000315471"/>
    </source>
</evidence>
<protein>
    <submittedName>
        <fullName evidence="2">Thiol-disulfide oxidoreductase ResA</fullName>
    </submittedName>
</protein>
<evidence type="ECO:0000259" key="1">
    <source>
        <dbReference type="PROSITE" id="PS51352"/>
    </source>
</evidence>
<dbReference type="PROSITE" id="PS51352">
    <property type="entry name" value="THIOREDOXIN_2"/>
    <property type="match status" value="1"/>
</dbReference>
<proteinExistence type="predicted"/>
<dbReference type="EMBL" id="SJPY01000006">
    <property type="protein sequence ID" value="TWU38718.1"/>
    <property type="molecule type" value="Genomic_DNA"/>
</dbReference>
<reference evidence="2 3" key="1">
    <citation type="submission" date="2019-02" db="EMBL/GenBank/DDBJ databases">
        <title>Deep-cultivation of Planctomycetes and their phenomic and genomic characterization uncovers novel biology.</title>
        <authorList>
            <person name="Wiegand S."/>
            <person name="Jogler M."/>
            <person name="Boedeker C."/>
            <person name="Pinto D."/>
            <person name="Vollmers J."/>
            <person name="Rivas-Marin E."/>
            <person name="Kohn T."/>
            <person name="Peeters S.H."/>
            <person name="Heuer A."/>
            <person name="Rast P."/>
            <person name="Oberbeckmann S."/>
            <person name="Bunk B."/>
            <person name="Jeske O."/>
            <person name="Meyerdierks A."/>
            <person name="Storesund J.E."/>
            <person name="Kallscheuer N."/>
            <person name="Luecker S."/>
            <person name="Lage O.M."/>
            <person name="Pohl T."/>
            <person name="Merkel B.J."/>
            <person name="Hornburger P."/>
            <person name="Mueller R.-W."/>
            <person name="Bruemmer F."/>
            <person name="Labrenz M."/>
            <person name="Spormann A.M."/>
            <person name="Op Den Camp H."/>
            <person name="Overmann J."/>
            <person name="Amann R."/>
            <person name="Jetten M.S.M."/>
            <person name="Mascher T."/>
            <person name="Medema M.H."/>
            <person name="Devos D.P."/>
            <person name="Kaster A.-K."/>
            <person name="Ovreas L."/>
            <person name="Rohde M."/>
            <person name="Galperin M.Y."/>
            <person name="Jogler C."/>
        </authorList>
    </citation>
    <scope>NUCLEOTIDE SEQUENCE [LARGE SCALE GENOMIC DNA]</scope>
    <source>
        <strain evidence="2 3">Q31b</strain>
    </source>
</reference>
<name>A0A5C6DPQ1_9BACT</name>